<dbReference type="GO" id="GO:0016779">
    <property type="term" value="F:nucleotidyltransferase activity"/>
    <property type="evidence" value="ECO:0007669"/>
    <property type="project" value="UniProtKB-KW"/>
</dbReference>
<dbReference type="RefSeq" id="WP_345291285.1">
    <property type="nucleotide sequence ID" value="NZ_BAABFV010000001.1"/>
</dbReference>
<dbReference type="Pfam" id="PF00899">
    <property type="entry name" value="ThiF"/>
    <property type="match status" value="1"/>
</dbReference>
<dbReference type="InterPro" id="IPR035985">
    <property type="entry name" value="Ubiquitin-activating_enz"/>
</dbReference>
<evidence type="ECO:0000313" key="2">
    <source>
        <dbReference type="EMBL" id="GAA4354903.1"/>
    </source>
</evidence>
<evidence type="ECO:0000313" key="3">
    <source>
        <dbReference type="Proteomes" id="UP001501011"/>
    </source>
</evidence>
<keyword evidence="2" id="KW-0808">Transferase</keyword>
<feature type="domain" description="THIF-type NAD/FAD binding fold" evidence="1">
    <location>
        <begin position="10"/>
        <end position="245"/>
    </location>
</feature>
<dbReference type="InterPro" id="IPR000594">
    <property type="entry name" value="ThiF_NAD_FAD-bd"/>
</dbReference>
<proteinExistence type="predicted"/>
<comment type="caution">
    <text evidence="2">The sequence shown here is derived from an EMBL/GenBank/DDBJ whole genome shotgun (WGS) entry which is preliminary data.</text>
</comment>
<protein>
    <submittedName>
        <fullName evidence="2">Molybdopterin-synthase adenylyltransferase MoeB</fullName>
    </submittedName>
</protein>
<dbReference type="CDD" id="cd00757">
    <property type="entry name" value="ThiF_MoeB_HesA_family"/>
    <property type="match status" value="1"/>
</dbReference>
<sequence>MLTQSELLQYSRHIILPEIDLAGQESIKSSHILIIGMGGLGSPAALYLAAAGVGSLTIIDHDTVETSNLQRQVIHDLENISQSKVTSAEQSLSKLSAHLKVHSIQQKASLELLNSLSDKHRFTAVLDCSDNFETRFMLNQWSIDSGIPLISASAVGFTGQLAVFNQSTENACYQCLYSQTDLPEGDCEDQGILSPVVGTMGTLQATEALKLILGLGTMKKSYLLKYDALATEFKRFSITKDPECPICS</sequence>
<dbReference type="Proteomes" id="UP001501011">
    <property type="component" value="Unassembled WGS sequence"/>
</dbReference>
<dbReference type="NCBIfam" id="NF004281">
    <property type="entry name" value="PRK05690.1"/>
    <property type="match status" value="1"/>
</dbReference>
<dbReference type="InterPro" id="IPR045886">
    <property type="entry name" value="ThiF/MoeB/HesA"/>
</dbReference>
<dbReference type="EMBL" id="BAABFV010000001">
    <property type="protein sequence ID" value="GAA4354903.1"/>
    <property type="molecule type" value="Genomic_DNA"/>
</dbReference>
<name>A0ABP8IAX2_9GAMM</name>
<dbReference type="SUPFAM" id="SSF69572">
    <property type="entry name" value="Activating enzymes of the ubiquitin-like proteins"/>
    <property type="match status" value="1"/>
</dbReference>
<accession>A0ABP8IAX2</accession>
<evidence type="ECO:0000259" key="1">
    <source>
        <dbReference type="Pfam" id="PF00899"/>
    </source>
</evidence>
<reference evidence="3" key="1">
    <citation type="journal article" date="2019" name="Int. J. Syst. Evol. Microbiol.">
        <title>The Global Catalogue of Microorganisms (GCM) 10K type strain sequencing project: providing services to taxonomists for standard genome sequencing and annotation.</title>
        <authorList>
            <consortium name="The Broad Institute Genomics Platform"/>
            <consortium name="The Broad Institute Genome Sequencing Center for Infectious Disease"/>
            <person name="Wu L."/>
            <person name="Ma J."/>
        </authorList>
    </citation>
    <scope>NUCLEOTIDE SEQUENCE [LARGE SCALE GENOMIC DNA]</scope>
    <source>
        <strain evidence="3">JCM 17728</strain>
    </source>
</reference>
<dbReference type="PANTHER" id="PTHR10953">
    <property type="entry name" value="UBIQUITIN-ACTIVATING ENZYME E1"/>
    <property type="match status" value="1"/>
</dbReference>
<dbReference type="PANTHER" id="PTHR10953:SF102">
    <property type="entry name" value="ADENYLYLTRANSFERASE AND SULFURTRANSFERASE MOCS3"/>
    <property type="match status" value="1"/>
</dbReference>
<keyword evidence="2" id="KW-0548">Nucleotidyltransferase</keyword>
<gene>
    <name evidence="2" type="ORF">GCM10023151_01410</name>
</gene>
<keyword evidence="3" id="KW-1185">Reference proteome</keyword>
<organism evidence="2 3">
    <name type="scientific">Kangiella marina</name>
    <dbReference type="NCBI Taxonomy" id="1079178"/>
    <lineage>
        <taxon>Bacteria</taxon>
        <taxon>Pseudomonadati</taxon>
        <taxon>Pseudomonadota</taxon>
        <taxon>Gammaproteobacteria</taxon>
        <taxon>Kangiellales</taxon>
        <taxon>Kangiellaceae</taxon>
        <taxon>Kangiella</taxon>
    </lineage>
</organism>
<dbReference type="Gene3D" id="3.40.50.720">
    <property type="entry name" value="NAD(P)-binding Rossmann-like Domain"/>
    <property type="match status" value="1"/>
</dbReference>